<keyword evidence="2" id="KW-1133">Transmembrane helix</keyword>
<keyword evidence="2" id="KW-0472">Membrane</keyword>
<keyword evidence="2" id="KW-0812">Transmembrane</keyword>
<evidence type="ECO:0000313" key="3">
    <source>
        <dbReference type="EMBL" id="KAJ7227466.1"/>
    </source>
</evidence>
<reference evidence="3" key="1">
    <citation type="submission" date="2023-03" db="EMBL/GenBank/DDBJ databases">
        <title>Massive genome expansion in bonnet fungi (Mycena s.s.) driven by repeated elements and novel gene families across ecological guilds.</title>
        <authorList>
            <consortium name="Lawrence Berkeley National Laboratory"/>
            <person name="Harder C.B."/>
            <person name="Miyauchi S."/>
            <person name="Viragh M."/>
            <person name="Kuo A."/>
            <person name="Thoen E."/>
            <person name="Andreopoulos B."/>
            <person name="Lu D."/>
            <person name="Skrede I."/>
            <person name="Drula E."/>
            <person name="Henrissat B."/>
            <person name="Morin E."/>
            <person name="Kohler A."/>
            <person name="Barry K."/>
            <person name="LaButti K."/>
            <person name="Morin E."/>
            <person name="Salamov A."/>
            <person name="Lipzen A."/>
            <person name="Mereny Z."/>
            <person name="Hegedus B."/>
            <person name="Baldrian P."/>
            <person name="Stursova M."/>
            <person name="Weitz H."/>
            <person name="Taylor A."/>
            <person name="Grigoriev I.V."/>
            <person name="Nagy L.G."/>
            <person name="Martin F."/>
            <person name="Kauserud H."/>
        </authorList>
    </citation>
    <scope>NUCLEOTIDE SEQUENCE</scope>
    <source>
        <strain evidence="3">9144</strain>
    </source>
</reference>
<protein>
    <submittedName>
        <fullName evidence="3">Uncharacterized protein</fullName>
    </submittedName>
</protein>
<dbReference type="AlphaFoldDB" id="A0AAD6YS11"/>
<dbReference type="Proteomes" id="UP001219525">
    <property type="component" value="Unassembled WGS sequence"/>
</dbReference>
<keyword evidence="4" id="KW-1185">Reference proteome</keyword>
<gene>
    <name evidence="3" type="ORF">GGX14DRAFT_556016</name>
</gene>
<evidence type="ECO:0000256" key="1">
    <source>
        <dbReference type="SAM" id="MobiDB-lite"/>
    </source>
</evidence>
<evidence type="ECO:0000313" key="4">
    <source>
        <dbReference type="Proteomes" id="UP001219525"/>
    </source>
</evidence>
<name>A0AAD6YS11_9AGAR</name>
<comment type="caution">
    <text evidence="3">The sequence shown here is derived from an EMBL/GenBank/DDBJ whole genome shotgun (WGS) entry which is preliminary data.</text>
</comment>
<evidence type="ECO:0000256" key="2">
    <source>
        <dbReference type="SAM" id="Phobius"/>
    </source>
</evidence>
<accession>A0AAD6YS11</accession>
<feature type="region of interest" description="Disordered" evidence="1">
    <location>
        <begin position="32"/>
        <end position="52"/>
    </location>
</feature>
<proteinExistence type="predicted"/>
<sequence>MDVEPSTLNLTLDRLRPSLNFAQESSLDLKHDSRRLAQDPSHASPPRALRAGRSRYSSPRYWLVRRLWTPPARAILALALLSLITAAGFVRTNSLDADRAAYWYYN</sequence>
<organism evidence="3 4">
    <name type="scientific">Mycena pura</name>
    <dbReference type="NCBI Taxonomy" id="153505"/>
    <lineage>
        <taxon>Eukaryota</taxon>
        <taxon>Fungi</taxon>
        <taxon>Dikarya</taxon>
        <taxon>Basidiomycota</taxon>
        <taxon>Agaricomycotina</taxon>
        <taxon>Agaricomycetes</taxon>
        <taxon>Agaricomycetidae</taxon>
        <taxon>Agaricales</taxon>
        <taxon>Marasmiineae</taxon>
        <taxon>Mycenaceae</taxon>
        <taxon>Mycena</taxon>
    </lineage>
</organism>
<feature type="transmembrane region" description="Helical" evidence="2">
    <location>
        <begin position="72"/>
        <end position="90"/>
    </location>
</feature>
<dbReference type="EMBL" id="JARJCW010000003">
    <property type="protein sequence ID" value="KAJ7227466.1"/>
    <property type="molecule type" value="Genomic_DNA"/>
</dbReference>